<dbReference type="RefSeq" id="WP_152100307.1">
    <property type="nucleotide sequence ID" value="NZ_AP021861.1"/>
</dbReference>
<dbReference type="Proteomes" id="UP000326837">
    <property type="component" value="Chromosome"/>
</dbReference>
<keyword evidence="4" id="KW-1185">Reference proteome</keyword>
<evidence type="ECO:0000256" key="1">
    <source>
        <dbReference type="SAM" id="SignalP"/>
    </source>
</evidence>
<organism evidence="3 4">
    <name type="scientific">Lacipirellula parvula</name>
    <dbReference type="NCBI Taxonomy" id="2650471"/>
    <lineage>
        <taxon>Bacteria</taxon>
        <taxon>Pseudomonadati</taxon>
        <taxon>Planctomycetota</taxon>
        <taxon>Planctomycetia</taxon>
        <taxon>Pirellulales</taxon>
        <taxon>Lacipirellulaceae</taxon>
        <taxon>Lacipirellula</taxon>
    </lineage>
</organism>
<evidence type="ECO:0000313" key="3">
    <source>
        <dbReference type="EMBL" id="BBO34806.1"/>
    </source>
</evidence>
<dbReference type="PANTHER" id="PTHR37946:SF1">
    <property type="entry name" value="SLL1969 PROTEIN"/>
    <property type="match status" value="1"/>
</dbReference>
<dbReference type="Pfam" id="PF24096">
    <property type="entry name" value="DUF7379"/>
    <property type="match status" value="1"/>
</dbReference>
<dbReference type="AlphaFoldDB" id="A0A5K7XK35"/>
<feature type="domain" description="DUF7379" evidence="2">
    <location>
        <begin position="157"/>
        <end position="223"/>
    </location>
</feature>
<feature type="signal peptide" evidence="1">
    <location>
        <begin position="1"/>
        <end position="25"/>
    </location>
</feature>
<dbReference type="PANTHER" id="PTHR37946">
    <property type="entry name" value="SLL1969 PROTEIN"/>
    <property type="match status" value="1"/>
</dbReference>
<evidence type="ECO:0000313" key="4">
    <source>
        <dbReference type="Proteomes" id="UP000326837"/>
    </source>
</evidence>
<reference evidence="4" key="1">
    <citation type="submission" date="2019-10" db="EMBL/GenBank/DDBJ databases">
        <title>Lacipirellula parvula gen. nov., sp. nov., representing a lineage of planctomycetes widespread in freshwater anoxic habitats, and description of the family Lacipirellulaceae.</title>
        <authorList>
            <person name="Dedysh S.N."/>
            <person name="Kulichevskaya I.S."/>
            <person name="Beletsky A.V."/>
            <person name="Rakitin A.L."/>
            <person name="Mardanov A.V."/>
            <person name="Ivanova A.A."/>
            <person name="Saltykova V.X."/>
            <person name="Rijpstra W.I.C."/>
            <person name="Sinninghe Damste J.S."/>
            <person name="Ravin N.V."/>
        </authorList>
    </citation>
    <scope>NUCLEOTIDE SEQUENCE [LARGE SCALE GENOMIC DNA]</scope>
    <source>
        <strain evidence="4">PX69</strain>
    </source>
</reference>
<keyword evidence="1" id="KW-0732">Signal</keyword>
<dbReference type="KEGG" id="lpav:PLANPX_4418"/>
<gene>
    <name evidence="3" type="ORF">PLANPX_4418</name>
</gene>
<sequence>MISQTLRRWALFAALLSMLPMGATSADDATSEVAIAADAAVHLALKVADDVEATSSDSEESKVLAVSQAVVREATDYSFRRWLRTRVWDEEDEARYGMTFDDDWETKAAANPKLPLVVLVHGYNSNPLKNAAVMEPVRKAGYPCATFAYPNDWEITESAARLSQRLKEIAAEHPNQRLAIVTHSMGGLVARACLENAELDPGNVDRLVMIAPPTHGTMLAHVAVATDVWEHWLGRSEGGGWTRWRDSVIDGLGEAADDMVPGSPFLTELNARPRNPKVRYAIFLGTSAKVTDGEVKWMRTALQETGGRCPGFRDCTGRVDNLLADMEELVEGKGDGVVALKRGRLDGVDDVVILPFGHLNCTGVCDCEAVEQLQSELLARLK</sequence>
<dbReference type="InterPro" id="IPR055803">
    <property type="entry name" value="DUF7379"/>
</dbReference>
<dbReference type="SUPFAM" id="SSF53474">
    <property type="entry name" value="alpha/beta-Hydrolases"/>
    <property type="match status" value="1"/>
</dbReference>
<dbReference type="EMBL" id="AP021861">
    <property type="protein sequence ID" value="BBO34806.1"/>
    <property type="molecule type" value="Genomic_DNA"/>
</dbReference>
<protein>
    <recommendedName>
        <fullName evidence="2">DUF7379 domain-containing protein</fullName>
    </recommendedName>
</protein>
<feature type="chain" id="PRO_5024982290" description="DUF7379 domain-containing protein" evidence="1">
    <location>
        <begin position="26"/>
        <end position="382"/>
    </location>
</feature>
<evidence type="ECO:0000259" key="2">
    <source>
        <dbReference type="Pfam" id="PF24096"/>
    </source>
</evidence>
<proteinExistence type="predicted"/>
<dbReference type="Gene3D" id="3.40.50.1820">
    <property type="entry name" value="alpha/beta hydrolase"/>
    <property type="match status" value="1"/>
</dbReference>
<name>A0A5K7XK35_9BACT</name>
<accession>A0A5K7XK35</accession>
<dbReference type="InterPro" id="IPR029058">
    <property type="entry name" value="AB_hydrolase_fold"/>
</dbReference>